<dbReference type="NCBIfam" id="TIGR00745">
    <property type="entry name" value="apbA_panE"/>
    <property type="match status" value="1"/>
</dbReference>
<evidence type="ECO:0000313" key="13">
    <source>
        <dbReference type="EMBL" id="ASG24947.1"/>
    </source>
</evidence>
<dbReference type="InterPro" id="IPR036291">
    <property type="entry name" value="NAD(P)-bd_dom_sf"/>
</dbReference>
<keyword evidence="6 10" id="KW-0521">NADP</keyword>
<evidence type="ECO:0000256" key="6">
    <source>
        <dbReference type="ARBA" id="ARBA00022857"/>
    </source>
</evidence>
<dbReference type="AlphaFoldDB" id="A0A248K1T2"/>
<dbReference type="Proteomes" id="UP000197153">
    <property type="component" value="Chromosome 4"/>
</dbReference>
<dbReference type="RefSeq" id="WP_088875340.1">
    <property type="nucleotide sequence ID" value="NZ_CP022113.1"/>
</dbReference>
<sequence length="301" mass="31023">MNIGVMGAGAVGCFFGGLLARAGHAVTLVGRPALVEAVRAHGLRLQMKDGFDGQIVIGAAPGPEALADADLVLFCVKSADTEATGRAMLPHLKPGAVVLAMQNGVDNAERLAAVLGRPVVPVVVYVATDMAGPAHVRHHGRGDLILGTGPDSGRVAELLRTANIPATVSAGVTAALWDKLIINCAYNAMSAVAQVTYGTMVTVPEVRAVMADVVAEAVAVARARDITVGDDILDRVMALAAAMPNQYSSTAQDLARRKRSEIDYLNGHIVRQGAGLGIPTPANRALLALVKLLEAKAALAV</sequence>
<evidence type="ECO:0000256" key="4">
    <source>
        <dbReference type="ARBA" id="ARBA00019465"/>
    </source>
</evidence>
<evidence type="ECO:0000256" key="3">
    <source>
        <dbReference type="ARBA" id="ARBA00013014"/>
    </source>
</evidence>
<organism evidence="13 14">
    <name type="scientific">Nitrospirillum viridazoti CBAmc</name>
    <dbReference type="NCBI Taxonomy" id="1441467"/>
    <lineage>
        <taxon>Bacteria</taxon>
        <taxon>Pseudomonadati</taxon>
        <taxon>Pseudomonadota</taxon>
        <taxon>Alphaproteobacteria</taxon>
        <taxon>Rhodospirillales</taxon>
        <taxon>Azospirillaceae</taxon>
        <taxon>Nitrospirillum</taxon>
        <taxon>Nitrospirillum viridazoti</taxon>
    </lineage>
</organism>
<dbReference type="InterPro" id="IPR013752">
    <property type="entry name" value="KPA_reductase"/>
</dbReference>
<evidence type="ECO:0000256" key="9">
    <source>
        <dbReference type="ARBA" id="ARBA00048793"/>
    </source>
</evidence>
<dbReference type="GO" id="GO:0050661">
    <property type="term" value="F:NADP binding"/>
    <property type="evidence" value="ECO:0007669"/>
    <property type="project" value="TreeGrafter"/>
</dbReference>
<comment type="pathway">
    <text evidence="1 10">Cofactor biosynthesis; (R)-pantothenate biosynthesis; (R)-pantoate from 3-methyl-2-oxobutanoate: step 2/2.</text>
</comment>
<dbReference type="GO" id="GO:0015940">
    <property type="term" value="P:pantothenate biosynthetic process"/>
    <property type="evidence" value="ECO:0007669"/>
    <property type="project" value="UniProtKB-UniPathway"/>
</dbReference>
<dbReference type="Pfam" id="PF02558">
    <property type="entry name" value="ApbA"/>
    <property type="match status" value="1"/>
</dbReference>
<dbReference type="Gene3D" id="3.40.50.720">
    <property type="entry name" value="NAD(P)-binding Rossmann-like Domain"/>
    <property type="match status" value="1"/>
</dbReference>
<comment type="function">
    <text evidence="10">Catalyzes the NADPH-dependent reduction of ketopantoate into pantoic acid.</text>
</comment>
<dbReference type="GO" id="GO:0008677">
    <property type="term" value="F:2-dehydropantoate 2-reductase activity"/>
    <property type="evidence" value="ECO:0007669"/>
    <property type="project" value="UniProtKB-EC"/>
</dbReference>
<dbReference type="FunFam" id="1.10.1040.10:FF:000017">
    <property type="entry name" value="2-dehydropantoate 2-reductase"/>
    <property type="match status" value="1"/>
</dbReference>
<keyword evidence="7 10" id="KW-0560">Oxidoreductase</keyword>
<dbReference type="SUPFAM" id="SSF51735">
    <property type="entry name" value="NAD(P)-binding Rossmann-fold domains"/>
    <property type="match status" value="1"/>
</dbReference>
<gene>
    <name evidence="13" type="ORF">Y958_28615</name>
</gene>
<dbReference type="InterPro" id="IPR013332">
    <property type="entry name" value="KPR_N"/>
</dbReference>
<comment type="catalytic activity">
    <reaction evidence="9 10">
        <text>(R)-pantoate + NADP(+) = 2-dehydropantoate + NADPH + H(+)</text>
        <dbReference type="Rhea" id="RHEA:16233"/>
        <dbReference type="ChEBI" id="CHEBI:11561"/>
        <dbReference type="ChEBI" id="CHEBI:15378"/>
        <dbReference type="ChEBI" id="CHEBI:15980"/>
        <dbReference type="ChEBI" id="CHEBI:57783"/>
        <dbReference type="ChEBI" id="CHEBI:58349"/>
        <dbReference type="EC" id="1.1.1.169"/>
    </reaction>
</comment>
<evidence type="ECO:0000256" key="10">
    <source>
        <dbReference type="RuleBase" id="RU362068"/>
    </source>
</evidence>
<evidence type="ECO:0000259" key="11">
    <source>
        <dbReference type="Pfam" id="PF02558"/>
    </source>
</evidence>
<evidence type="ECO:0000256" key="1">
    <source>
        <dbReference type="ARBA" id="ARBA00004994"/>
    </source>
</evidence>
<dbReference type="InterPro" id="IPR013328">
    <property type="entry name" value="6PGD_dom2"/>
</dbReference>
<reference evidence="13 14" key="1">
    <citation type="submission" date="2017-06" db="EMBL/GenBank/DDBJ databases">
        <title>Complete genome sequence of Nitrospirillum amazonense strain CBAmC, an endophytic nitrogen-fixing and plant growth-promoting bacterium, isolated from sugarcane.</title>
        <authorList>
            <person name="Schwab S."/>
            <person name="dos Santos Teixeira K.R."/>
            <person name="Simoes Araujo J.L."/>
            <person name="Soares Vidal M."/>
            <person name="Borges de Freitas H.R."/>
            <person name="Rivello Crivelaro A.L."/>
            <person name="Bueno de Camargo Nunes A."/>
            <person name="dos Santos C.M."/>
            <person name="Palmeira da Silva Rosa D."/>
            <person name="da Silva Padilha D."/>
            <person name="da Silva E."/>
            <person name="Araujo Terra L."/>
            <person name="Soares Mendes V."/>
            <person name="Farinelli L."/>
            <person name="Magalhaes Cruz L."/>
            <person name="Baldani J.I."/>
        </authorList>
    </citation>
    <scope>NUCLEOTIDE SEQUENCE [LARGE SCALE GENOMIC DNA]</scope>
    <source>
        <strain evidence="13 14">CBAmC</strain>
    </source>
</reference>
<dbReference type="EC" id="1.1.1.169" evidence="3 10"/>
<dbReference type="SUPFAM" id="SSF48179">
    <property type="entry name" value="6-phosphogluconate dehydrogenase C-terminal domain-like"/>
    <property type="match status" value="1"/>
</dbReference>
<dbReference type="UniPathway" id="UPA00028">
    <property type="reaction ID" value="UER00004"/>
</dbReference>
<dbReference type="PANTHER" id="PTHR43765">
    <property type="entry name" value="2-DEHYDROPANTOATE 2-REDUCTASE-RELATED"/>
    <property type="match status" value="1"/>
</dbReference>
<keyword evidence="5 10" id="KW-0566">Pantothenate biosynthesis</keyword>
<dbReference type="InterPro" id="IPR003710">
    <property type="entry name" value="ApbA"/>
</dbReference>
<dbReference type="GO" id="GO:0005737">
    <property type="term" value="C:cytoplasm"/>
    <property type="evidence" value="ECO:0007669"/>
    <property type="project" value="TreeGrafter"/>
</dbReference>
<evidence type="ECO:0000259" key="12">
    <source>
        <dbReference type="Pfam" id="PF08546"/>
    </source>
</evidence>
<dbReference type="Gene3D" id="1.10.1040.10">
    <property type="entry name" value="N-(1-d-carboxylethyl)-l-norvaline Dehydrogenase, domain 2"/>
    <property type="match status" value="1"/>
</dbReference>
<dbReference type="KEGG" id="nao:Y958_28615"/>
<dbReference type="InterPro" id="IPR050838">
    <property type="entry name" value="Ketopantoate_reductase"/>
</dbReference>
<evidence type="ECO:0000256" key="2">
    <source>
        <dbReference type="ARBA" id="ARBA00007870"/>
    </source>
</evidence>
<dbReference type="EMBL" id="CP022113">
    <property type="protein sequence ID" value="ASG24947.1"/>
    <property type="molecule type" value="Genomic_DNA"/>
</dbReference>
<evidence type="ECO:0000256" key="7">
    <source>
        <dbReference type="ARBA" id="ARBA00023002"/>
    </source>
</evidence>
<dbReference type="Pfam" id="PF08546">
    <property type="entry name" value="ApbA_C"/>
    <property type="match status" value="1"/>
</dbReference>
<comment type="similarity">
    <text evidence="2 10">Belongs to the ketopantoate reductase family.</text>
</comment>
<name>A0A248K1T2_9PROT</name>
<evidence type="ECO:0000313" key="14">
    <source>
        <dbReference type="Proteomes" id="UP000197153"/>
    </source>
</evidence>
<keyword evidence="14" id="KW-1185">Reference proteome</keyword>
<evidence type="ECO:0000256" key="8">
    <source>
        <dbReference type="ARBA" id="ARBA00032024"/>
    </source>
</evidence>
<dbReference type="InterPro" id="IPR008927">
    <property type="entry name" value="6-PGluconate_DH-like_C_sf"/>
</dbReference>
<accession>A0A248K1T2</accession>
<feature type="domain" description="Ketopantoate reductase C-terminal" evidence="12">
    <location>
        <begin position="174"/>
        <end position="294"/>
    </location>
</feature>
<dbReference type="PANTHER" id="PTHR43765:SF2">
    <property type="entry name" value="2-DEHYDROPANTOATE 2-REDUCTASE"/>
    <property type="match status" value="1"/>
</dbReference>
<evidence type="ECO:0000256" key="5">
    <source>
        <dbReference type="ARBA" id="ARBA00022655"/>
    </source>
</evidence>
<feature type="domain" description="Ketopantoate reductase N-terminal" evidence="11">
    <location>
        <begin position="3"/>
        <end position="149"/>
    </location>
</feature>
<protein>
    <recommendedName>
        <fullName evidence="4 10">2-dehydropantoate 2-reductase</fullName>
        <ecNumber evidence="3 10">1.1.1.169</ecNumber>
    </recommendedName>
    <alternativeName>
        <fullName evidence="8 10">Ketopantoate reductase</fullName>
    </alternativeName>
</protein>
<proteinExistence type="inferred from homology"/>